<dbReference type="PANTHER" id="PTHR10336:SF82">
    <property type="entry name" value="PHOSPHOINOSITIDE PHOSPHOLIPASE C"/>
    <property type="match status" value="1"/>
</dbReference>
<feature type="compositionally biased region" description="Basic residues" evidence="3">
    <location>
        <begin position="7"/>
        <end position="23"/>
    </location>
</feature>
<keyword evidence="1" id="KW-0807">Transducer</keyword>
<feature type="domain" description="PI-PLC Y-box" evidence="5">
    <location>
        <begin position="419"/>
        <end position="532"/>
    </location>
</feature>
<dbReference type="Proteomes" id="UP000799437">
    <property type="component" value="Unassembled WGS sequence"/>
</dbReference>
<evidence type="ECO:0000256" key="3">
    <source>
        <dbReference type="SAM" id="MobiDB-lite"/>
    </source>
</evidence>
<dbReference type="Gene3D" id="3.20.20.190">
    <property type="entry name" value="Phosphatidylinositol (PI) phosphodiesterase"/>
    <property type="match status" value="1"/>
</dbReference>
<dbReference type="SMART" id="SM00149">
    <property type="entry name" value="PLCYc"/>
    <property type="match status" value="1"/>
</dbReference>
<comment type="catalytic activity">
    <reaction evidence="2">
        <text>a 1,2-diacyl-sn-glycero-3-phospho-(1D-myo-inositol-4,5-bisphosphate) + H2O = 1D-myo-inositol 1,4,5-trisphosphate + a 1,2-diacyl-sn-glycerol + H(+)</text>
        <dbReference type="Rhea" id="RHEA:33179"/>
        <dbReference type="ChEBI" id="CHEBI:15377"/>
        <dbReference type="ChEBI" id="CHEBI:15378"/>
        <dbReference type="ChEBI" id="CHEBI:17815"/>
        <dbReference type="ChEBI" id="CHEBI:58456"/>
        <dbReference type="ChEBI" id="CHEBI:203600"/>
        <dbReference type="EC" id="3.1.4.11"/>
    </reaction>
</comment>
<dbReference type="GO" id="GO:0016042">
    <property type="term" value="P:lipid catabolic process"/>
    <property type="evidence" value="ECO:0007669"/>
    <property type="project" value="UniProtKB-KW"/>
</dbReference>
<dbReference type="PROSITE" id="PS50008">
    <property type="entry name" value="PIPLC_Y_DOMAIN"/>
    <property type="match status" value="1"/>
</dbReference>
<dbReference type="SMART" id="SM00148">
    <property type="entry name" value="PLCXc"/>
    <property type="match status" value="1"/>
</dbReference>
<protein>
    <recommendedName>
        <fullName evidence="2">Phosphoinositide phospholipase C</fullName>
        <ecNumber evidence="2">3.1.4.11</ecNumber>
    </recommendedName>
</protein>
<dbReference type="SUPFAM" id="SSF51695">
    <property type="entry name" value="PLC-like phosphodiesterases"/>
    <property type="match status" value="1"/>
</dbReference>
<dbReference type="InterPro" id="IPR000008">
    <property type="entry name" value="C2_dom"/>
</dbReference>
<feature type="region of interest" description="Disordered" evidence="3">
    <location>
        <begin position="1"/>
        <end position="26"/>
    </location>
</feature>
<feature type="domain" description="C2" evidence="4">
    <location>
        <begin position="532"/>
        <end position="673"/>
    </location>
</feature>
<keyword evidence="2" id="KW-0442">Lipid degradation</keyword>
<feature type="region of interest" description="Disordered" evidence="3">
    <location>
        <begin position="224"/>
        <end position="262"/>
    </location>
</feature>
<feature type="region of interest" description="Disordered" evidence="3">
    <location>
        <begin position="365"/>
        <end position="409"/>
    </location>
</feature>
<keyword evidence="7" id="KW-1185">Reference proteome</keyword>
<dbReference type="InterPro" id="IPR000909">
    <property type="entry name" value="PLipase_C_PInositol-sp_X_dom"/>
</dbReference>
<dbReference type="SMART" id="SM00239">
    <property type="entry name" value="C2"/>
    <property type="match status" value="1"/>
</dbReference>
<dbReference type="GO" id="GO:0048015">
    <property type="term" value="P:phosphatidylinositol-mediated signaling"/>
    <property type="evidence" value="ECO:0007669"/>
    <property type="project" value="TreeGrafter"/>
</dbReference>
<feature type="compositionally biased region" description="Basic and acidic residues" evidence="3">
    <location>
        <begin position="230"/>
        <end position="257"/>
    </location>
</feature>
<proteinExistence type="predicted"/>
<feature type="region of interest" description="Disordered" evidence="3">
    <location>
        <begin position="586"/>
        <end position="607"/>
    </location>
</feature>
<dbReference type="GO" id="GO:0004435">
    <property type="term" value="F:phosphatidylinositol-4,5-bisphosphate phospholipase C activity"/>
    <property type="evidence" value="ECO:0007669"/>
    <property type="project" value="UniProtKB-EC"/>
</dbReference>
<dbReference type="PROSITE" id="PS50007">
    <property type="entry name" value="PIPLC_X_DOMAIN"/>
    <property type="match status" value="1"/>
</dbReference>
<dbReference type="Gene3D" id="2.60.40.150">
    <property type="entry name" value="C2 domain"/>
    <property type="match status" value="1"/>
</dbReference>
<evidence type="ECO:0000256" key="1">
    <source>
        <dbReference type="ARBA" id="ARBA00023224"/>
    </source>
</evidence>
<dbReference type="InterPro" id="IPR001192">
    <property type="entry name" value="PI-PLC_fam"/>
</dbReference>
<dbReference type="Pfam" id="PF00387">
    <property type="entry name" value="PI-PLC-Y"/>
    <property type="match status" value="1"/>
</dbReference>
<feature type="compositionally biased region" description="Basic and acidic residues" evidence="3">
    <location>
        <begin position="597"/>
        <end position="607"/>
    </location>
</feature>
<keyword evidence="2" id="KW-0443">Lipid metabolism</keyword>
<dbReference type="InterPro" id="IPR001711">
    <property type="entry name" value="PLipase_C_Pinositol-sp_Y"/>
</dbReference>
<dbReference type="PANTHER" id="PTHR10336">
    <property type="entry name" value="PHOSPHOINOSITIDE-SPECIFIC PHOSPHOLIPASE C FAMILY PROTEIN"/>
    <property type="match status" value="1"/>
</dbReference>
<evidence type="ECO:0000256" key="2">
    <source>
        <dbReference type="RuleBase" id="RU361133"/>
    </source>
</evidence>
<dbReference type="GO" id="GO:0051209">
    <property type="term" value="P:release of sequestered calcium ion into cytosol"/>
    <property type="evidence" value="ECO:0007669"/>
    <property type="project" value="TreeGrafter"/>
</dbReference>
<accession>A0A6A6VWF2</accession>
<dbReference type="Pfam" id="PF00168">
    <property type="entry name" value="C2"/>
    <property type="match status" value="1"/>
</dbReference>
<name>A0A6A6VWF2_9PEZI</name>
<dbReference type="EMBL" id="ML996581">
    <property type="protein sequence ID" value="KAF2754126.1"/>
    <property type="molecule type" value="Genomic_DNA"/>
</dbReference>
<dbReference type="EC" id="3.1.4.11" evidence="2"/>
<dbReference type="AlphaFoldDB" id="A0A6A6VWF2"/>
<dbReference type="SUPFAM" id="SSF49562">
    <property type="entry name" value="C2 domain (Calcium/lipid-binding domain, CaLB)"/>
    <property type="match status" value="1"/>
</dbReference>
<gene>
    <name evidence="6" type="ORF">EJ05DRAFT_149472</name>
</gene>
<evidence type="ECO:0000313" key="7">
    <source>
        <dbReference type="Proteomes" id="UP000799437"/>
    </source>
</evidence>
<organism evidence="6 7">
    <name type="scientific">Pseudovirgaria hyperparasitica</name>
    <dbReference type="NCBI Taxonomy" id="470096"/>
    <lineage>
        <taxon>Eukaryota</taxon>
        <taxon>Fungi</taxon>
        <taxon>Dikarya</taxon>
        <taxon>Ascomycota</taxon>
        <taxon>Pezizomycotina</taxon>
        <taxon>Dothideomycetes</taxon>
        <taxon>Dothideomycetes incertae sedis</taxon>
        <taxon>Acrospermales</taxon>
        <taxon>Acrospermaceae</taxon>
        <taxon>Pseudovirgaria</taxon>
    </lineage>
</organism>
<evidence type="ECO:0000313" key="6">
    <source>
        <dbReference type="EMBL" id="KAF2754126.1"/>
    </source>
</evidence>
<dbReference type="RefSeq" id="XP_033596577.1">
    <property type="nucleotide sequence ID" value="XM_033739304.1"/>
</dbReference>
<dbReference type="CDD" id="cd00275">
    <property type="entry name" value="C2_PLC_like"/>
    <property type="match status" value="1"/>
</dbReference>
<dbReference type="Pfam" id="PF00388">
    <property type="entry name" value="PI-PLC-X"/>
    <property type="match status" value="1"/>
</dbReference>
<keyword evidence="2" id="KW-0378">Hydrolase</keyword>
<evidence type="ECO:0000259" key="4">
    <source>
        <dbReference type="PROSITE" id="PS50004"/>
    </source>
</evidence>
<dbReference type="PRINTS" id="PR00390">
    <property type="entry name" value="PHPHLIPASEC"/>
</dbReference>
<dbReference type="PROSITE" id="PS50004">
    <property type="entry name" value="C2"/>
    <property type="match status" value="1"/>
</dbReference>
<dbReference type="InterPro" id="IPR017946">
    <property type="entry name" value="PLC-like_Pdiesterase_TIM-brl"/>
</dbReference>
<dbReference type="CDD" id="cd08598">
    <property type="entry name" value="PI-PLC1c_yeast"/>
    <property type="match status" value="1"/>
</dbReference>
<dbReference type="GeneID" id="54480358"/>
<sequence length="714" mass="79542">MCSSLRSHGKRFIRRHSTRRRNERYRASTVKILESNAPTPSTSTSNTWPTFKEQAGGGAALSTSHRAWQVDHITPELEHYIHVAYEESHAKYNLRGEGNGVAGFLHDIQGWSSEAAEKAAKDIVVLDSGAFTKFMAGPGGSDATVLPETDSSYEISNYFISSSHNTYLTGNQLSSDSSPDAYKNVLLRGCRCVEIDVWDGDDSDSETEDANKEKKPSAFSRLKSKVKRKIDKDSDKDSSQENSPERVERVPTTDTRIKPWTSTGSRVEPRVLHGYTATKEISFRSVCEVIAKYAFVSSNLPVIISLEVHTGPEQQEVMVEIMKQCWGHLMVNLPSIPDGATADAVTLPKLSELKNKILIKVKYSPPKAPATEPEPESIPAPKPIRKVDTSSSPSSSDDDKTTAARKKPVEKKAKIIDKLSSLGIYTRSYHFSGFDKPEATVPTHIFSLSEGKLMEVHEQTPSALFKHNRSFLMRAYPKGTRVSSSNLDAAVFWRRGVQIVALNWQKWDAGMMLNEAMFAGTGGWVLKPEAYRSHSISSHQEVASDCGTMDLEIEFFAGQDLPLPPEEDPTKFHPYVKCEIHVEQPEERFGEPKGGSKAKEGEYKERTKTAKGLNPDFKREVLRFKNVSGVVPALSFVRFKLMDDDRLRDDLAGWACYRVDRLQPGYRMLHLYDSEGVLSKGVIWVRITKTLRMSKDSGVGNTLGDAVEKLNISG</sequence>
<dbReference type="OrthoDB" id="269822at2759"/>
<dbReference type="InterPro" id="IPR035892">
    <property type="entry name" value="C2_domain_sf"/>
</dbReference>
<reference evidence="6" key="1">
    <citation type="journal article" date="2020" name="Stud. Mycol.">
        <title>101 Dothideomycetes genomes: a test case for predicting lifestyles and emergence of pathogens.</title>
        <authorList>
            <person name="Haridas S."/>
            <person name="Albert R."/>
            <person name="Binder M."/>
            <person name="Bloem J."/>
            <person name="Labutti K."/>
            <person name="Salamov A."/>
            <person name="Andreopoulos B."/>
            <person name="Baker S."/>
            <person name="Barry K."/>
            <person name="Bills G."/>
            <person name="Bluhm B."/>
            <person name="Cannon C."/>
            <person name="Castanera R."/>
            <person name="Culley D."/>
            <person name="Daum C."/>
            <person name="Ezra D."/>
            <person name="Gonzalez J."/>
            <person name="Henrissat B."/>
            <person name="Kuo A."/>
            <person name="Liang C."/>
            <person name="Lipzen A."/>
            <person name="Lutzoni F."/>
            <person name="Magnuson J."/>
            <person name="Mondo S."/>
            <person name="Nolan M."/>
            <person name="Ohm R."/>
            <person name="Pangilinan J."/>
            <person name="Park H.-J."/>
            <person name="Ramirez L."/>
            <person name="Alfaro M."/>
            <person name="Sun H."/>
            <person name="Tritt A."/>
            <person name="Yoshinaga Y."/>
            <person name="Zwiers L.-H."/>
            <person name="Turgeon B."/>
            <person name="Goodwin S."/>
            <person name="Spatafora J."/>
            <person name="Crous P."/>
            <person name="Grigoriev I."/>
        </authorList>
    </citation>
    <scope>NUCLEOTIDE SEQUENCE</scope>
    <source>
        <strain evidence="6">CBS 121739</strain>
    </source>
</reference>
<evidence type="ECO:0000259" key="5">
    <source>
        <dbReference type="PROSITE" id="PS50008"/>
    </source>
</evidence>